<evidence type="ECO:0000313" key="4">
    <source>
        <dbReference type="EMBL" id="GCE21081.1"/>
    </source>
</evidence>
<dbReference type="EMBL" id="BIFS01000001">
    <property type="protein sequence ID" value="GCE19099.1"/>
    <property type="molecule type" value="Genomic_DNA"/>
</dbReference>
<gene>
    <name evidence="1" type="ORF">KDK_05050</name>
    <name evidence="2" type="ORF">KDK_28990</name>
    <name evidence="3" type="ORF">KDK_44920</name>
    <name evidence="4" type="ORF">KDK_48810</name>
    <name evidence="5" type="ORF">KDK_63720</name>
</gene>
<dbReference type="EMBL" id="BIFS01000001">
    <property type="protein sequence ID" value="GCE21081.1"/>
    <property type="molecule type" value="Genomic_DNA"/>
</dbReference>
<organism evidence="2 6">
    <name type="scientific">Dictyobacter kobayashii</name>
    <dbReference type="NCBI Taxonomy" id="2014872"/>
    <lineage>
        <taxon>Bacteria</taxon>
        <taxon>Bacillati</taxon>
        <taxon>Chloroflexota</taxon>
        <taxon>Ktedonobacteria</taxon>
        <taxon>Ktedonobacterales</taxon>
        <taxon>Dictyobacteraceae</taxon>
        <taxon>Dictyobacter</taxon>
    </lineage>
</organism>
<name>A0A402AJ26_9CHLR</name>
<evidence type="ECO:0000313" key="5">
    <source>
        <dbReference type="EMBL" id="GCE22572.1"/>
    </source>
</evidence>
<evidence type="ECO:0000313" key="6">
    <source>
        <dbReference type="Proteomes" id="UP000287188"/>
    </source>
</evidence>
<evidence type="ECO:0000313" key="3">
    <source>
        <dbReference type="EMBL" id="GCE20692.1"/>
    </source>
</evidence>
<keyword evidence="6" id="KW-1185">Reference proteome</keyword>
<dbReference type="AlphaFoldDB" id="A0A402AJ26"/>
<evidence type="ECO:0000313" key="1">
    <source>
        <dbReference type="EMBL" id="GCE16705.1"/>
    </source>
</evidence>
<evidence type="ECO:0000313" key="2">
    <source>
        <dbReference type="EMBL" id="GCE19099.1"/>
    </source>
</evidence>
<reference evidence="2" key="2">
    <citation type="journal article" date="2019" name="Int. J. Syst. Evol. Microbiol.">
        <title>Tengunoibacter tsumagoiensis gen. nov., sp. nov., Dictyobacter kobayashii sp. nov., Dictyobacter alpinus sp. nov., and description of Dictyobacteraceae fam. nov. within the order Ktedonobacterales isolated from Tengu-no-mugimeshi, a soil-like granular mass of micro-organisms, and emended descriptions of the genera Ktedonobacter and Dictyobacter.</title>
        <authorList>
            <person name="Wang C."/>
            <person name="Zheng Y."/>
            <person name="Sakai Y."/>
            <person name="Toyoda A."/>
            <person name="Minakuchi Y."/>
            <person name="Abe K."/>
            <person name="Yokota A."/>
            <person name="Yabe S."/>
        </authorList>
    </citation>
    <scope>NUCLEOTIDE SEQUENCE</scope>
    <source>
        <strain evidence="2">Uno11</strain>
    </source>
</reference>
<dbReference type="EMBL" id="BIFS01000001">
    <property type="protein sequence ID" value="GCE16705.1"/>
    <property type="molecule type" value="Genomic_DNA"/>
</dbReference>
<dbReference type="Proteomes" id="UP000287188">
    <property type="component" value="Unassembled WGS sequence"/>
</dbReference>
<dbReference type="EMBL" id="BIFS01000002">
    <property type="protein sequence ID" value="GCE22572.1"/>
    <property type="molecule type" value="Genomic_DNA"/>
</dbReference>
<comment type="caution">
    <text evidence="2">The sequence shown here is derived from an EMBL/GenBank/DDBJ whole genome shotgun (WGS) entry which is preliminary data.</text>
</comment>
<sequence>MPCCALKSLNGDWEKIVIIVVNLLPVMDWVANLANSGAKAARLPVDKPVTTVIP</sequence>
<dbReference type="EMBL" id="BIFS01000001">
    <property type="protein sequence ID" value="GCE20692.1"/>
    <property type="molecule type" value="Genomic_DNA"/>
</dbReference>
<reference evidence="6" key="1">
    <citation type="submission" date="2018-12" db="EMBL/GenBank/DDBJ databases">
        <title>Tengunoibacter tsumagoiensis gen. nov., sp. nov., Dictyobacter kobayashii sp. nov., D. alpinus sp. nov., and D. joshuensis sp. nov. and description of Dictyobacteraceae fam. nov. within the order Ktedonobacterales isolated from Tengu-no-mugimeshi.</title>
        <authorList>
            <person name="Wang C.M."/>
            <person name="Zheng Y."/>
            <person name="Sakai Y."/>
            <person name="Toyoda A."/>
            <person name="Minakuchi Y."/>
            <person name="Abe K."/>
            <person name="Yokota A."/>
            <person name="Yabe S."/>
        </authorList>
    </citation>
    <scope>NUCLEOTIDE SEQUENCE [LARGE SCALE GENOMIC DNA]</scope>
    <source>
        <strain evidence="6">Uno11</strain>
    </source>
</reference>
<accession>A0A402AJ26</accession>
<proteinExistence type="predicted"/>
<protein>
    <submittedName>
        <fullName evidence="2">Uncharacterized protein</fullName>
    </submittedName>
</protein>